<organism evidence="2 3">
    <name type="scientific">Crassaminicella indica</name>
    <dbReference type="NCBI Taxonomy" id="2855394"/>
    <lineage>
        <taxon>Bacteria</taxon>
        <taxon>Bacillati</taxon>
        <taxon>Bacillota</taxon>
        <taxon>Clostridia</taxon>
        <taxon>Eubacteriales</taxon>
        <taxon>Clostridiaceae</taxon>
        <taxon>Crassaminicella</taxon>
    </lineage>
</organism>
<keyword evidence="3" id="KW-1185">Reference proteome</keyword>
<dbReference type="EMBL" id="CP078093">
    <property type="protein sequence ID" value="QXM05442.1"/>
    <property type="molecule type" value="Genomic_DNA"/>
</dbReference>
<sequence length="94" mass="11318">MRRKSNGLDKKLEKAARNINVSEQQLEQLSNLANKYKYKSQREIEEEMINMINTFSKKEKRDLIKRLQMLKRMTDLLDDSQTKKIDKFIKLLSR</sequence>
<reference evidence="2" key="1">
    <citation type="submission" date="2021-07" db="EMBL/GenBank/DDBJ databases">
        <title>Complete genome sequence of Crassaminicella sp. 143-21, isolated from a deep-sea hydrothermal vent.</title>
        <authorList>
            <person name="Li X."/>
        </authorList>
    </citation>
    <scope>NUCLEOTIDE SEQUENCE</scope>
    <source>
        <strain evidence="2">143-21</strain>
    </source>
</reference>
<accession>A0ABX8R8U0</accession>
<feature type="coiled-coil region" evidence="1">
    <location>
        <begin position="5"/>
        <end position="39"/>
    </location>
</feature>
<proteinExistence type="predicted"/>
<dbReference type="RefSeq" id="WP_218282141.1">
    <property type="nucleotide sequence ID" value="NZ_CP078093.1"/>
</dbReference>
<name>A0ABX8R8U0_9CLOT</name>
<keyword evidence="1" id="KW-0175">Coiled coil</keyword>
<evidence type="ECO:0000256" key="1">
    <source>
        <dbReference type="SAM" id="Coils"/>
    </source>
</evidence>
<evidence type="ECO:0000313" key="3">
    <source>
        <dbReference type="Proteomes" id="UP000886818"/>
    </source>
</evidence>
<dbReference type="Proteomes" id="UP000886818">
    <property type="component" value="Chromosome"/>
</dbReference>
<protein>
    <submittedName>
        <fullName evidence="2">Uncharacterized protein</fullName>
    </submittedName>
</protein>
<evidence type="ECO:0000313" key="2">
    <source>
        <dbReference type="EMBL" id="QXM05442.1"/>
    </source>
</evidence>
<gene>
    <name evidence="2" type="ORF">KVH43_08600</name>
</gene>